<organism evidence="1 2">
    <name type="scientific">Myroides albus</name>
    <dbReference type="NCBI Taxonomy" id="2562892"/>
    <lineage>
        <taxon>Bacteria</taxon>
        <taxon>Pseudomonadati</taxon>
        <taxon>Bacteroidota</taxon>
        <taxon>Flavobacteriia</taxon>
        <taxon>Flavobacteriales</taxon>
        <taxon>Flavobacteriaceae</taxon>
        <taxon>Myroides</taxon>
    </lineage>
</organism>
<comment type="caution">
    <text evidence="1">The sequence shown here is derived from an EMBL/GenBank/DDBJ whole genome shotgun (WGS) entry which is preliminary data.</text>
</comment>
<dbReference type="EMBL" id="WMJX01000044">
    <property type="protein sequence ID" value="MTG99106.1"/>
    <property type="molecule type" value="Genomic_DNA"/>
</dbReference>
<dbReference type="RefSeq" id="WP_155093109.1">
    <property type="nucleotide sequence ID" value="NZ_WMJX01000044.1"/>
</dbReference>
<evidence type="ECO:0000313" key="1">
    <source>
        <dbReference type="EMBL" id="MTG99106.1"/>
    </source>
</evidence>
<dbReference type="Proteomes" id="UP000438760">
    <property type="component" value="Unassembled WGS sequence"/>
</dbReference>
<sequence>MKNVLGMFLALVFLSCSSKKEDSEQVVDNKVDEKGFLTKTKEMFIDSDEVKNDRRLAYLTDMNTKYPDYKLVLEFFGSDNNPYILESNGDLYKIIDSQIDDAGSKIYKYEDVLMYFYKAKENFYIYSFSIDNAKKLNCTSVRRIGDGVFKTDMHDIVFEDNKIVREDFKGEFLTKFYKEGKQQYFRYSNKINGDRVVNTLNLGAIKEF</sequence>
<proteinExistence type="predicted"/>
<protein>
    <recommendedName>
        <fullName evidence="3">Lipoprotein</fullName>
    </recommendedName>
</protein>
<name>A0A6I3LNU5_9FLAO</name>
<dbReference type="AlphaFoldDB" id="A0A6I3LNU5"/>
<evidence type="ECO:0008006" key="3">
    <source>
        <dbReference type="Google" id="ProtNLM"/>
    </source>
</evidence>
<keyword evidence="2" id="KW-1185">Reference proteome</keyword>
<dbReference type="OrthoDB" id="1348893at2"/>
<reference evidence="1 2" key="1">
    <citation type="submission" date="2019-11" db="EMBL/GenBank/DDBJ databases">
        <title>Genome of Strain BIT-d1.</title>
        <authorList>
            <person name="Yang Y."/>
        </authorList>
    </citation>
    <scope>NUCLEOTIDE SEQUENCE [LARGE SCALE GENOMIC DNA]</scope>
    <source>
        <strain evidence="1 2">BIT-d1</strain>
    </source>
</reference>
<gene>
    <name evidence="1" type="ORF">GJV76_13350</name>
</gene>
<evidence type="ECO:0000313" key="2">
    <source>
        <dbReference type="Proteomes" id="UP000438760"/>
    </source>
</evidence>
<accession>A0A6I3LNU5</accession>
<dbReference type="PROSITE" id="PS51257">
    <property type="entry name" value="PROKAR_LIPOPROTEIN"/>
    <property type="match status" value="1"/>
</dbReference>